<name>A0AA37VWT0_9GAMM</name>
<reference evidence="2" key="2">
    <citation type="submission" date="2023-01" db="EMBL/GenBank/DDBJ databases">
        <title>Draft genome sequence of Paraferrimonas sedimenticola strain NBRC 101628.</title>
        <authorList>
            <person name="Sun Q."/>
            <person name="Mori K."/>
        </authorList>
    </citation>
    <scope>NUCLEOTIDE SEQUENCE</scope>
    <source>
        <strain evidence="2">NBRC 101628</strain>
    </source>
</reference>
<dbReference type="AlphaFoldDB" id="A0AA37VWT0"/>
<evidence type="ECO:0000259" key="1">
    <source>
        <dbReference type="Pfam" id="PF01841"/>
    </source>
</evidence>
<reference evidence="2" key="1">
    <citation type="journal article" date="2014" name="Int. J. Syst. Evol. Microbiol.">
        <title>Complete genome sequence of Corynebacterium casei LMG S-19264T (=DSM 44701T), isolated from a smear-ripened cheese.</title>
        <authorList>
            <consortium name="US DOE Joint Genome Institute (JGI-PGF)"/>
            <person name="Walter F."/>
            <person name="Albersmeier A."/>
            <person name="Kalinowski J."/>
            <person name="Ruckert C."/>
        </authorList>
    </citation>
    <scope>NUCLEOTIDE SEQUENCE</scope>
    <source>
        <strain evidence="2">NBRC 101628</strain>
    </source>
</reference>
<gene>
    <name evidence="2" type="ORF">GCM10007895_03560</name>
</gene>
<proteinExistence type="predicted"/>
<comment type="caution">
    <text evidence="2">The sequence shown here is derived from an EMBL/GenBank/DDBJ whole genome shotgun (WGS) entry which is preliminary data.</text>
</comment>
<dbReference type="EMBL" id="BSNC01000001">
    <property type="protein sequence ID" value="GLP95050.1"/>
    <property type="molecule type" value="Genomic_DNA"/>
</dbReference>
<dbReference type="Proteomes" id="UP001161422">
    <property type="component" value="Unassembled WGS sequence"/>
</dbReference>
<protein>
    <recommendedName>
        <fullName evidence="1">Transglutaminase-like domain-containing protein</fullName>
    </recommendedName>
</protein>
<accession>A0AA37VWT0</accession>
<dbReference type="InterPro" id="IPR002931">
    <property type="entry name" value="Transglutaminase-like"/>
</dbReference>
<sequence>MPAMPLSLPQQQALTQATEYFDYQHPAIQELLAGLPNGGKLEQVLAIYRLVRDDYPYNPYSVAQAPQSFKASYCLQAGEGYCIPKSALMVAMCRAIGVPARLGLADVKNHLSSPRLIELLGSDVFTMHGYVSLYLNERWVKATPVFDATLCQRFGIEPLVFDGVNDSLFQAYTQDGSQHMEYLVDHGCFDDVPTEFIFENFEKHYPKLMMDISRLTAGSDTSFSPQAKQ</sequence>
<dbReference type="SUPFAM" id="SSF54001">
    <property type="entry name" value="Cysteine proteinases"/>
    <property type="match status" value="1"/>
</dbReference>
<keyword evidence="3" id="KW-1185">Reference proteome</keyword>
<dbReference type="Gene3D" id="3.10.620.30">
    <property type="match status" value="1"/>
</dbReference>
<evidence type="ECO:0000313" key="3">
    <source>
        <dbReference type="Proteomes" id="UP001161422"/>
    </source>
</evidence>
<dbReference type="PANTHER" id="PTHR33490:SF3">
    <property type="entry name" value="CONSERVED INTEGRAL MEMBRANE PROTEIN"/>
    <property type="match status" value="1"/>
</dbReference>
<dbReference type="Pfam" id="PF01841">
    <property type="entry name" value="Transglut_core"/>
    <property type="match status" value="1"/>
</dbReference>
<evidence type="ECO:0000313" key="2">
    <source>
        <dbReference type="EMBL" id="GLP95050.1"/>
    </source>
</evidence>
<feature type="domain" description="Transglutaminase-like" evidence="1">
    <location>
        <begin position="40"/>
        <end position="144"/>
    </location>
</feature>
<dbReference type="PANTHER" id="PTHR33490">
    <property type="entry name" value="BLR5614 PROTEIN-RELATED"/>
    <property type="match status" value="1"/>
</dbReference>
<dbReference type="InterPro" id="IPR038765">
    <property type="entry name" value="Papain-like_cys_pep_sf"/>
</dbReference>
<organism evidence="2 3">
    <name type="scientific">Paraferrimonas sedimenticola</name>
    <dbReference type="NCBI Taxonomy" id="375674"/>
    <lineage>
        <taxon>Bacteria</taxon>
        <taxon>Pseudomonadati</taxon>
        <taxon>Pseudomonadota</taxon>
        <taxon>Gammaproteobacteria</taxon>
        <taxon>Alteromonadales</taxon>
        <taxon>Ferrimonadaceae</taxon>
        <taxon>Paraferrimonas</taxon>
    </lineage>
</organism>